<dbReference type="GO" id="GO:0046872">
    <property type="term" value="F:metal ion binding"/>
    <property type="evidence" value="ECO:0007669"/>
    <property type="project" value="UniProtKB-KW"/>
</dbReference>
<dbReference type="PANTHER" id="PTHR13832">
    <property type="entry name" value="PROTEIN PHOSPHATASE 2C"/>
    <property type="match status" value="1"/>
</dbReference>
<dbReference type="EMBL" id="GFDF01006996">
    <property type="protein sequence ID" value="JAV07088.1"/>
    <property type="molecule type" value="Transcribed_RNA"/>
</dbReference>
<evidence type="ECO:0000313" key="7">
    <source>
        <dbReference type="EMBL" id="JAV07088.1"/>
    </source>
</evidence>
<feature type="region of interest" description="Disordered" evidence="5">
    <location>
        <begin position="488"/>
        <end position="534"/>
    </location>
</feature>
<dbReference type="InterPro" id="IPR009818">
    <property type="entry name" value="PAM2_motif"/>
</dbReference>
<evidence type="ECO:0000259" key="6">
    <source>
        <dbReference type="PROSITE" id="PS51746"/>
    </source>
</evidence>
<dbReference type="InterPro" id="IPR000222">
    <property type="entry name" value="PP2C_BS"/>
</dbReference>
<dbReference type="SMART" id="SM00332">
    <property type="entry name" value="PP2Cc"/>
    <property type="match status" value="1"/>
</dbReference>
<name>A0A1L8DKV4_9DIPT</name>
<feature type="compositionally biased region" description="Polar residues" evidence="5">
    <location>
        <begin position="488"/>
        <end position="499"/>
    </location>
</feature>
<sequence>MEQKLFWDEHRSFLEEFAASINPNDPLPLRVSSYNLSNDEIDGEIIHWALQYLSSRNCPSTLLNPIVRTVIERIKQQCQKSPDACGYNPEKKSYQPIKLMRSVTAMVDEVCLKALDNAELDLIMPRICLSKLPPKYEEYAVKNGRRIMEDRHVVVNDFNGLFGVTATDAQRTGYYAIFDGHGGLDAAAYSVSHLHYHLSVSKYYPNSPEDAIRDAFIRTDNVFIEKNEYRTLKGGTTALCVLHRPEAKMLYVGWVGDTQALLVKNRKVFQTVRPHKADVESEQKRIARQGGTCIMYNGIWRVNGQLAITRAIGDVDYKPYVTSEPEIMSIPLDGDEDFLIMASDGLWDHVKEDDAAITVYNMAALKATDTSSCISKYLVEKAKADGSTDNITIIIVFLKDPAIIGKSVADWTQQQVAMETQYATNNDPLYASDQIIGTAGGTLGSEGEEEDSLNNLVKIAPSPLGTSDLLGDAANNFYCDTNLNGSGAVSDIEQSSTGKRSAMDSHDEDLGPETDVDGGDEIMLSPTDDGAATKEDKQFELKEMDASEEAPEDYNPFAMHTNEEQFEVRQENIISFTDTFAAATAPHTNPFDIPVHEEDHFHVNDGEIPQEIPHDIADVVPHESPMESTESDYINQNVDVTDDCVPEQLPEVVNEEISLFDKIPESTATPEEHIVATPEIPNDVMDHEDVKEEDVQQDIQPDDIIPSVASPDFEQHEEQHMEDVNYEITSEQKSEIVVAELTRETPTVESGIIAESEEESEDEWNYIKGEHQKELEVKESHAVSQAIAESQEACSDLVNEDIEREPELVDLEKKEESEDTMASRLNPDAQEFVPSSPVNTHGGGIKENNLHLLEKDEILAQSPRKAPTENSLFDLPDAQEFNDEISKCPHEFDDILLPQSPTNYQEINLKEAMHGDEKKDEGVEDTSEKTPEIVGEQISDIIKNIPVGETVPGENDPMNMSYHQDIHDGSFSNNPHDLNSVHLLPSKEELEESGGEETHENGDVIEEDMKPEEDMFEPHVVGESEKPESELEAAEVLLDFAQQKPDAVDFVPQQHVNVTDLDSDLTGIVEQEAKVPLDRVLMEDLNLLPESDINKAQMDVEDSAESDHCFLKDTQTDLMATQETVIPSKVETPPSTPAATNNGVIDVTEVLHLTTSPEPQKLMEAVEKLAEPVAAKEEIVEEKLVETTCKTEDDVPKDDATIPATIGVAAAGLAVAATVAVAHKASVVKKEEPKAKPRTTKPTPIAAKAATAPKVGGAKPPTPGKVSPIKPPSTLSTRPKSSPATKAPVSTTTTKSPLTTARKPLVSPTTATKSPLGTKASPAPRVTATKSPLTRPASATTAKTTTTGVATKTATYASAPAAAKKTLTATRNLSTKPTVLSAKPKVPTAGGTSSSVTSTTQTTLTKTTRTALSTAKPRVPSATTTTTTRTTAAAKDPTAPKTSGLASKTTSRPTTASTKPIAPKPTTTTTTRTTAAAKDPTAPKTSGLASKTTSRPTTASTKPIAPKPTITSTLRKTAETTSKVTTTNSARNGVKTSTTTTTSTAKRPGSLTTRTTTTTTTKKPVPRLGEKKQAPVSTVTAFKVLEVTEKLSNGDVLHTDGHVVDAIEVKKGVESQKIIPDNAAQLIIDLKND</sequence>
<dbReference type="InterPro" id="IPR036457">
    <property type="entry name" value="PPM-type-like_dom_sf"/>
</dbReference>
<evidence type="ECO:0000256" key="5">
    <source>
        <dbReference type="SAM" id="MobiDB-lite"/>
    </source>
</evidence>
<dbReference type="PROSITE" id="PS01032">
    <property type="entry name" value="PPM_1"/>
    <property type="match status" value="1"/>
</dbReference>
<feature type="compositionally biased region" description="Polar residues" evidence="5">
    <location>
        <begin position="1487"/>
        <end position="1501"/>
    </location>
</feature>
<dbReference type="SMART" id="SM00331">
    <property type="entry name" value="PP2C_SIG"/>
    <property type="match status" value="1"/>
</dbReference>
<dbReference type="InterPro" id="IPR015655">
    <property type="entry name" value="PP2C"/>
</dbReference>
<feature type="compositionally biased region" description="Low complexity" evidence="5">
    <location>
        <begin position="1388"/>
        <end position="1414"/>
    </location>
</feature>
<dbReference type="SUPFAM" id="SSF81606">
    <property type="entry name" value="PP2C-like"/>
    <property type="match status" value="1"/>
</dbReference>
<comment type="similarity">
    <text evidence="4">Belongs to the PP2C family.</text>
</comment>
<dbReference type="Pfam" id="PF00481">
    <property type="entry name" value="PP2C"/>
    <property type="match status" value="1"/>
</dbReference>
<feature type="compositionally biased region" description="Polar residues" evidence="5">
    <location>
        <begin position="1273"/>
        <end position="1290"/>
    </location>
</feature>
<keyword evidence="2 4" id="KW-0378">Hydrolase</keyword>
<accession>A0A1L8DKV4</accession>
<feature type="compositionally biased region" description="Low complexity" evidence="5">
    <location>
        <begin position="1240"/>
        <end position="1259"/>
    </location>
</feature>
<feature type="domain" description="PPM-type phosphatase" evidence="6">
    <location>
        <begin position="126"/>
        <end position="398"/>
    </location>
</feature>
<evidence type="ECO:0000256" key="2">
    <source>
        <dbReference type="ARBA" id="ARBA00022801"/>
    </source>
</evidence>
<organism evidence="7">
    <name type="scientific">Nyssomyia neivai</name>
    <dbReference type="NCBI Taxonomy" id="330878"/>
    <lineage>
        <taxon>Eukaryota</taxon>
        <taxon>Metazoa</taxon>
        <taxon>Ecdysozoa</taxon>
        <taxon>Arthropoda</taxon>
        <taxon>Hexapoda</taxon>
        <taxon>Insecta</taxon>
        <taxon>Pterygota</taxon>
        <taxon>Neoptera</taxon>
        <taxon>Endopterygota</taxon>
        <taxon>Diptera</taxon>
        <taxon>Nematocera</taxon>
        <taxon>Psychodoidea</taxon>
        <taxon>Psychodidae</taxon>
        <taxon>Nyssomyia</taxon>
    </lineage>
</organism>
<feature type="compositionally biased region" description="Acidic residues" evidence="5">
    <location>
        <begin position="510"/>
        <end position="520"/>
    </location>
</feature>
<dbReference type="PROSITE" id="PS51746">
    <property type="entry name" value="PPM_2"/>
    <property type="match status" value="1"/>
</dbReference>
<dbReference type="Gene3D" id="3.60.40.10">
    <property type="entry name" value="PPM-type phosphatase domain"/>
    <property type="match status" value="1"/>
</dbReference>
<evidence type="ECO:0000256" key="3">
    <source>
        <dbReference type="ARBA" id="ARBA00022912"/>
    </source>
</evidence>
<dbReference type="GO" id="GO:0004722">
    <property type="term" value="F:protein serine/threonine phosphatase activity"/>
    <property type="evidence" value="ECO:0007669"/>
    <property type="project" value="InterPro"/>
</dbReference>
<reference evidence="7" key="1">
    <citation type="submission" date="2016-12" db="EMBL/GenBank/DDBJ databases">
        <title>An insight into the sialome and mialome of the sand fly, Nyssomyia neivai.</title>
        <authorList>
            <person name="Sebastian V."/>
            <person name="Goulart T.M."/>
            <person name="Oliveira W."/>
            <person name="Calvo E."/>
            <person name="Oliveira L.F."/>
            <person name="Pinto M.C."/>
            <person name="Rosselino A.M."/>
            <person name="Ribeiro J.M."/>
        </authorList>
    </citation>
    <scope>NUCLEOTIDE SEQUENCE</scope>
</reference>
<feature type="compositionally biased region" description="Low complexity" evidence="5">
    <location>
        <begin position="1552"/>
        <end position="1561"/>
    </location>
</feature>
<feature type="compositionally biased region" description="Low complexity" evidence="5">
    <location>
        <begin position="1422"/>
        <end position="1442"/>
    </location>
</feature>
<feature type="compositionally biased region" description="Low complexity" evidence="5">
    <location>
        <begin position="1334"/>
        <end position="1370"/>
    </location>
</feature>
<dbReference type="Pfam" id="PF07145">
    <property type="entry name" value="PAM2"/>
    <property type="match status" value="1"/>
</dbReference>
<proteinExistence type="inferred from homology"/>
<feature type="compositionally biased region" description="Low complexity" evidence="5">
    <location>
        <begin position="1453"/>
        <end position="1485"/>
    </location>
</feature>
<evidence type="ECO:0000256" key="1">
    <source>
        <dbReference type="ARBA" id="ARBA00022723"/>
    </source>
</evidence>
<keyword evidence="3 4" id="KW-0904">Protein phosphatase</keyword>
<evidence type="ECO:0000256" key="4">
    <source>
        <dbReference type="RuleBase" id="RU003465"/>
    </source>
</evidence>
<feature type="compositionally biased region" description="Low complexity" evidence="5">
    <location>
        <begin position="1291"/>
        <end position="1300"/>
    </location>
</feature>
<protein>
    <submittedName>
        <fullName evidence="7">Protein phosphatase 2c</fullName>
    </submittedName>
</protein>
<dbReference type="InterPro" id="IPR001932">
    <property type="entry name" value="PPM-type_phosphatase-like_dom"/>
</dbReference>
<keyword evidence="1" id="KW-0479">Metal-binding</keyword>
<dbReference type="PANTHER" id="PTHR13832:SF818">
    <property type="entry name" value="SD03870P"/>
    <property type="match status" value="1"/>
</dbReference>
<feature type="region of interest" description="Disordered" evidence="5">
    <location>
        <begin position="1226"/>
        <end position="1572"/>
    </location>
</feature>
<dbReference type="CDD" id="cd00143">
    <property type="entry name" value="PP2Cc"/>
    <property type="match status" value="1"/>
</dbReference>